<reference evidence="1 2" key="1">
    <citation type="submission" date="2019-09" db="EMBL/GenBank/DDBJ databases">
        <title>Draft genome of the ectomycorrhizal ascomycete Sphaerosporella brunnea.</title>
        <authorList>
            <consortium name="DOE Joint Genome Institute"/>
            <person name="Benucci G.M."/>
            <person name="Marozzi G."/>
            <person name="Antonielli L."/>
            <person name="Sanchez S."/>
            <person name="Marco P."/>
            <person name="Wang X."/>
            <person name="Falini L.B."/>
            <person name="Barry K."/>
            <person name="Haridas S."/>
            <person name="Lipzen A."/>
            <person name="Labutti K."/>
            <person name="Grigoriev I.V."/>
            <person name="Murat C."/>
            <person name="Martin F."/>
            <person name="Albertini E."/>
            <person name="Donnini D."/>
            <person name="Bonito G."/>
        </authorList>
    </citation>
    <scope>NUCLEOTIDE SEQUENCE [LARGE SCALE GENOMIC DNA]</scope>
    <source>
        <strain evidence="1 2">Sb_GMNB300</strain>
    </source>
</reference>
<accession>A0A5J5EZQ6</accession>
<dbReference type="OrthoDB" id="5414338at2759"/>
<organism evidence="1 2">
    <name type="scientific">Sphaerosporella brunnea</name>
    <dbReference type="NCBI Taxonomy" id="1250544"/>
    <lineage>
        <taxon>Eukaryota</taxon>
        <taxon>Fungi</taxon>
        <taxon>Dikarya</taxon>
        <taxon>Ascomycota</taxon>
        <taxon>Pezizomycotina</taxon>
        <taxon>Pezizomycetes</taxon>
        <taxon>Pezizales</taxon>
        <taxon>Pyronemataceae</taxon>
        <taxon>Sphaerosporella</taxon>
    </lineage>
</organism>
<proteinExistence type="predicted"/>
<gene>
    <name evidence="1" type="ORF">FN846DRAFT_643893</name>
</gene>
<comment type="caution">
    <text evidence="1">The sequence shown here is derived from an EMBL/GenBank/DDBJ whole genome shotgun (WGS) entry which is preliminary data.</text>
</comment>
<keyword evidence="2" id="KW-1185">Reference proteome</keyword>
<dbReference type="InParanoid" id="A0A5J5EZQ6"/>
<dbReference type="Proteomes" id="UP000326924">
    <property type="component" value="Unassembled WGS sequence"/>
</dbReference>
<dbReference type="EMBL" id="VXIS01000063">
    <property type="protein sequence ID" value="KAA8908950.1"/>
    <property type="molecule type" value="Genomic_DNA"/>
</dbReference>
<protein>
    <submittedName>
        <fullName evidence="1">Uncharacterized protein</fullName>
    </submittedName>
</protein>
<evidence type="ECO:0000313" key="1">
    <source>
        <dbReference type="EMBL" id="KAA8908950.1"/>
    </source>
</evidence>
<dbReference type="AlphaFoldDB" id="A0A5J5EZQ6"/>
<name>A0A5J5EZQ6_9PEZI</name>
<evidence type="ECO:0000313" key="2">
    <source>
        <dbReference type="Proteomes" id="UP000326924"/>
    </source>
</evidence>
<sequence length="521" mass="56435">MPSASATGGSELGQFVLANHIILESVIDALLEFADIVALSRVSRQINLHVRHLFPLQARKLSFAETPAASDENVIGVFEQYLQNGMGSRARKTLLDNGAVVVVGGGVPGTPYTGSWRFLTDLDLSGTAITTTTVKVFFAATCGRKVPNLPAGRFFAREFQSLLDDGIDVDSLLNHQGLRLNRLSVTGCRRVEAAKLIHFFRRVVDITTAKARIRRSTPGGPPNFITAMAQHVPEYLQMLGLTDEDVTSIKGPLPRNADELEKFNLPCSSLSRLDVAGISGLEVAGEDYVNTVFSNIAHLCTVTGVLGIEIDIQFCQGATCAYGVQEDPDGLSFPSSPVENYRDSYKRPMPHIPYERIVLAPSGHIFRFPKHLVPRVNPTMPSGPLLLGPHPHLLPASPNHTIFLQQSQPQVPGPPPGLPVGTNLVMVPILPPHNAHPPSILFQPQVPDMRHTPTFENGRLHKRNVAMLHGPRGLCESCGREVWLCEDCNTFWVPLCGGCAAKASRSSGADADADAGTDNNQ</sequence>